<evidence type="ECO:0000313" key="2">
    <source>
        <dbReference type="Proteomes" id="UP001549207"/>
    </source>
</evidence>
<gene>
    <name evidence="1" type="ORF">ABIC98_000959</name>
</gene>
<keyword evidence="1" id="KW-0012">Acyltransferase</keyword>
<reference evidence="1" key="1">
    <citation type="submission" date="2024-06" db="EMBL/GenBank/DDBJ databases">
        <title>Genomic Encyclopedia of Type Strains, Phase IV (KMG-IV): sequencing the most valuable type-strain genomes for metagenomic binning, comparative biology and taxonomic classification.</title>
        <authorList>
            <person name="Goeker M."/>
        </authorList>
    </citation>
    <scope>NUCLEOTIDE SEQUENCE</scope>
    <source>
        <strain evidence="1">SJCon</strain>
    </source>
</reference>
<keyword evidence="2" id="KW-1185">Reference proteome</keyword>
<proteinExistence type="predicted"/>
<dbReference type="EMBL" id="JBEPNJ010000003">
    <property type="protein sequence ID" value="MET3771324.1"/>
    <property type="molecule type" value="Genomic_DNA"/>
</dbReference>
<evidence type="ECO:0000313" key="1">
    <source>
        <dbReference type="EMBL" id="MET3771324.1"/>
    </source>
</evidence>
<accession>A0ACC6TC42</accession>
<name>A0ACC6TC42_9MICC</name>
<dbReference type="Proteomes" id="UP001549207">
    <property type="component" value="Unassembled WGS sequence"/>
</dbReference>
<protein>
    <submittedName>
        <fullName evidence="1">WS/DGAT/MGAT family acyltransferase</fullName>
    </submittedName>
</protein>
<organism evidence="1 2">
    <name type="scientific">Arthrobacter nitrophenolicus</name>
    <dbReference type="NCBI Taxonomy" id="683150"/>
    <lineage>
        <taxon>Bacteria</taxon>
        <taxon>Bacillati</taxon>
        <taxon>Actinomycetota</taxon>
        <taxon>Actinomycetes</taxon>
        <taxon>Micrococcales</taxon>
        <taxon>Micrococcaceae</taxon>
        <taxon>Arthrobacter</taxon>
    </lineage>
</organism>
<comment type="caution">
    <text evidence="1">The sequence shown here is derived from an EMBL/GenBank/DDBJ whole genome shotgun (WGS) entry which is preliminary data.</text>
</comment>
<keyword evidence="1" id="KW-0808">Transferase</keyword>
<sequence length="431" mass="46145">MHSATQRLAPADEANLVLDHAGQVNVFLVAGLLAPGGFLAPDGTLDLAGLRAVLRERIAELPALSKKVAKVGRRHHWVDCTPDVEHHVRLVEPVDGLAGLQDRCAELMGQPLAADRPMWEILVVPGAAERGLGVVLRIHHAVADGMTAAVIVQRLFDPGEPRERAGNEQHNSGPAEIPRDPLLRDPRRALRRLRTGLRRIRKTLWGNGVGRTVLLGERSAHHGVAFLQADIEALETAVRPRGATINDALLSASASGFRALLMAAEEPIPAWLPVSEPVALRRRGTAGNQVGIMLVRLPLGEPDPDERLRLISAQTREEKPRARDQGTLEFMRGPVGARIMDRLARRQHLVGGFVTNVPGPEGTFRLAGAPVAALWPVAVLAGNVRLGVAAVSYGGNLCCGIHFDASNVPGDVFVSAMGEELARLGRAPSGP</sequence>